<dbReference type="EC" id="1.-.-.-" evidence="4"/>
<feature type="region of interest" description="Disordered" evidence="2">
    <location>
        <begin position="307"/>
        <end position="336"/>
    </location>
</feature>
<evidence type="ECO:0000313" key="5">
    <source>
        <dbReference type="Proteomes" id="UP001611494"/>
    </source>
</evidence>
<dbReference type="PANTHER" id="PTHR43244:SF1">
    <property type="entry name" value="5,10-METHYLENETETRAHYDROMETHANOPTERIN REDUCTASE"/>
    <property type="match status" value="1"/>
</dbReference>
<dbReference type="Proteomes" id="UP001611494">
    <property type="component" value="Unassembled WGS sequence"/>
</dbReference>
<dbReference type="EMBL" id="JBIRYL010000002">
    <property type="protein sequence ID" value="MFI2231367.1"/>
    <property type="molecule type" value="Genomic_DNA"/>
</dbReference>
<evidence type="ECO:0000256" key="2">
    <source>
        <dbReference type="SAM" id="MobiDB-lite"/>
    </source>
</evidence>
<reference evidence="4 5" key="1">
    <citation type="submission" date="2024-10" db="EMBL/GenBank/DDBJ databases">
        <title>The Natural Products Discovery Center: Release of the First 8490 Sequenced Strains for Exploring Actinobacteria Biosynthetic Diversity.</title>
        <authorList>
            <person name="Kalkreuter E."/>
            <person name="Kautsar S.A."/>
            <person name="Yang D."/>
            <person name="Bader C.D."/>
            <person name="Teijaro C.N."/>
            <person name="Fluegel L."/>
            <person name="Davis C.M."/>
            <person name="Simpson J.R."/>
            <person name="Lauterbach L."/>
            <person name="Steele A.D."/>
            <person name="Gui C."/>
            <person name="Meng S."/>
            <person name="Li G."/>
            <person name="Viehrig K."/>
            <person name="Ye F."/>
            <person name="Su P."/>
            <person name="Kiefer A.F."/>
            <person name="Nichols A."/>
            <person name="Cepeda A.J."/>
            <person name="Yan W."/>
            <person name="Fan B."/>
            <person name="Jiang Y."/>
            <person name="Adhikari A."/>
            <person name="Zheng C.-J."/>
            <person name="Schuster L."/>
            <person name="Cowan T.M."/>
            <person name="Smanski M.J."/>
            <person name="Chevrette M.G."/>
            <person name="De Carvalho L.P.S."/>
            <person name="Shen B."/>
        </authorList>
    </citation>
    <scope>NUCLEOTIDE SEQUENCE [LARGE SCALE GENOMIC DNA]</scope>
    <source>
        <strain evidence="4 5">NPDC019377</strain>
    </source>
</reference>
<dbReference type="CDD" id="cd01097">
    <property type="entry name" value="Tetrahydromethanopterin_reductase"/>
    <property type="match status" value="1"/>
</dbReference>
<organism evidence="4 5">
    <name type="scientific">Nocardia testacea</name>
    <dbReference type="NCBI Taxonomy" id="248551"/>
    <lineage>
        <taxon>Bacteria</taxon>
        <taxon>Bacillati</taxon>
        <taxon>Actinomycetota</taxon>
        <taxon>Actinomycetes</taxon>
        <taxon>Mycobacteriales</taxon>
        <taxon>Nocardiaceae</taxon>
        <taxon>Nocardia</taxon>
    </lineage>
</organism>
<dbReference type="GO" id="GO:0016491">
    <property type="term" value="F:oxidoreductase activity"/>
    <property type="evidence" value="ECO:0007669"/>
    <property type="project" value="UniProtKB-KW"/>
</dbReference>
<dbReference type="InterPro" id="IPR050564">
    <property type="entry name" value="F420-G6PD/mer"/>
</dbReference>
<evidence type="ECO:0000313" key="4">
    <source>
        <dbReference type="EMBL" id="MFI2231367.1"/>
    </source>
</evidence>
<proteinExistence type="predicted"/>
<dbReference type="Pfam" id="PF00296">
    <property type="entry name" value="Bac_luciferase"/>
    <property type="match status" value="1"/>
</dbReference>
<keyword evidence="1 4" id="KW-0560">Oxidoreductase</keyword>
<dbReference type="PANTHER" id="PTHR43244">
    <property type="match status" value="1"/>
</dbReference>
<dbReference type="SUPFAM" id="SSF51679">
    <property type="entry name" value="Bacterial luciferase-like"/>
    <property type="match status" value="1"/>
</dbReference>
<gene>
    <name evidence="4" type="ORF">ACH49Z_16095</name>
</gene>
<name>A0ABW7VXT2_9NOCA</name>
<dbReference type="RefSeq" id="WP_397062549.1">
    <property type="nucleotide sequence ID" value="NZ_JBIRYL010000002.1"/>
</dbReference>
<dbReference type="InterPro" id="IPR036661">
    <property type="entry name" value="Luciferase-like_sf"/>
</dbReference>
<dbReference type="Gene3D" id="3.20.20.30">
    <property type="entry name" value="Luciferase-like domain"/>
    <property type="match status" value="1"/>
</dbReference>
<evidence type="ECO:0000259" key="3">
    <source>
        <dbReference type="Pfam" id="PF00296"/>
    </source>
</evidence>
<feature type="domain" description="Luciferase-like" evidence="3">
    <location>
        <begin position="1"/>
        <end position="297"/>
    </location>
</feature>
<protein>
    <submittedName>
        <fullName evidence="4">TIGR03564 family F420-dependent LLM class oxidoreductase</fullName>
        <ecNumber evidence="4">1.-.-.-</ecNumber>
    </submittedName>
</protein>
<keyword evidence="5" id="KW-1185">Reference proteome</keyword>
<sequence length="336" mass="35712">MRIGVALPTDYYNQLVPGVNPIDYLLDQARKLAGLGVPAVWLTQRFDYDAPAVAALIGREIPDITVGTAVVPIHPRHPNALAVQAQTAQAAARGRFELGLGLSLPEIAAGYGNTHPRIRYLREYLSVLRELLHTGAVDHVGETLVARSPTRSMMPTAHAPVPVLLATSGPLTLRVAAELADGALPLLTGPRTLADFTIPTLTRHAAAAGRPVPRVIGMVGGVVTADVTGARTRAAEQMDRYGRMPVYRALLDRERISAPVELAVIGDERTMADAVARYAAAGADELIFALTATGSPRDEERTWALLGELSSRPRRSEGRPRPAPAAGPREATPGAV</sequence>
<dbReference type="NCBIfam" id="TIGR03564">
    <property type="entry name" value="F420_MSMEG_4879"/>
    <property type="match status" value="1"/>
</dbReference>
<evidence type="ECO:0000256" key="1">
    <source>
        <dbReference type="ARBA" id="ARBA00023002"/>
    </source>
</evidence>
<dbReference type="InterPro" id="IPR019910">
    <property type="entry name" value="Lucif-like_OxRdtase_MSMEG_4879"/>
</dbReference>
<dbReference type="InterPro" id="IPR011251">
    <property type="entry name" value="Luciferase-like_dom"/>
</dbReference>
<accession>A0ABW7VXT2</accession>
<comment type="caution">
    <text evidence="4">The sequence shown here is derived from an EMBL/GenBank/DDBJ whole genome shotgun (WGS) entry which is preliminary data.</text>
</comment>